<dbReference type="EMBL" id="BMJS01000071">
    <property type="protein sequence ID" value="GGG08512.1"/>
    <property type="molecule type" value="Genomic_DNA"/>
</dbReference>
<accession>A0A8J2Z761</accession>
<evidence type="ECO:0000313" key="2">
    <source>
        <dbReference type="Proteomes" id="UP000636949"/>
    </source>
</evidence>
<evidence type="ECO:0000313" key="1">
    <source>
        <dbReference type="EMBL" id="GGG08512.1"/>
    </source>
</evidence>
<reference evidence="1" key="1">
    <citation type="journal article" date="2014" name="Int. J. Syst. Evol. Microbiol.">
        <title>Complete genome sequence of Corynebacterium casei LMG S-19264T (=DSM 44701T), isolated from a smear-ripened cheese.</title>
        <authorList>
            <consortium name="US DOE Joint Genome Institute (JGI-PGF)"/>
            <person name="Walter F."/>
            <person name="Albersmeier A."/>
            <person name="Kalinowski J."/>
            <person name="Ruckert C."/>
        </authorList>
    </citation>
    <scope>NUCLEOTIDE SEQUENCE</scope>
    <source>
        <strain evidence="1">CGMCC 1.15758</strain>
    </source>
</reference>
<dbReference type="AlphaFoldDB" id="A0A8J2Z761"/>
<name>A0A8J2Z761_9GAMM</name>
<dbReference type="Proteomes" id="UP000636949">
    <property type="component" value="Unassembled WGS sequence"/>
</dbReference>
<comment type="caution">
    <text evidence="1">The sequence shown here is derived from an EMBL/GenBank/DDBJ whole genome shotgun (WGS) entry which is preliminary data.</text>
</comment>
<dbReference type="RefSeq" id="WP_117004052.1">
    <property type="nucleotide sequence ID" value="NZ_BMJS01000071.1"/>
</dbReference>
<sequence>MWKLEKTDDKKYPYLITIEKSEKTNLKLLVQKKWPSDDESIFCVRHDAKPDINAIELVEEDEISSVRWLEDQTKVSIKLNRTTNQQCEFRFVTKKYKNKPGDYEQIFFKSKPDDKGASVWRVEETSSDKFPYRVSIIEKGNPTLSLLTQDKWPGASGNIFCIRANEKPEIISGKVIEEVPVVFVKRVGKRLSIMLGRSVKKTLRVSIFA</sequence>
<dbReference type="OrthoDB" id="9776021at2"/>
<gene>
    <name evidence="1" type="ORF">GCM10010995_27580</name>
</gene>
<keyword evidence="2" id="KW-1185">Reference proteome</keyword>
<protein>
    <submittedName>
        <fullName evidence="1">Uncharacterized protein</fullName>
    </submittedName>
</protein>
<organism evidence="1 2">
    <name type="scientific">Cysteiniphilum litorale</name>
    <dbReference type="NCBI Taxonomy" id="2056700"/>
    <lineage>
        <taxon>Bacteria</taxon>
        <taxon>Pseudomonadati</taxon>
        <taxon>Pseudomonadota</taxon>
        <taxon>Gammaproteobacteria</taxon>
        <taxon>Thiotrichales</taxon>
        <taxon>Fastidiosibacteraceae</taxon>
        <taxon>Cysteiniphilum</taxon>
    </lineage>
</organism>
<proteinExistence type="predicted"/>
<reference evidence="1" key="2">
    <citation type="submission" date="2020-09" db="EMBL/GenBank/DDBJ databases">
        <authorList>
            <person name="Sun Q."/>
            <person name="Zhou Y."/>
        </authorList>
    </citation>
    <scope>NUCLEOTIDE SEQUENCE</scope>
    <source>
        <strain evidence="1">CGMCC 1.15758</strain>
    </source>
</reference>